<dbReference type="EMBL" id="BGPR01005991">
    <property type="protein sequence ID" value="GBN15137.1"/>
    <property type="molecule type" value="Genomic_DNA"/>
</dbReference>
<keyword evidence="2" id="KW-1185">Reference proteome</keyword>
<accession>A0A4Y2LP47</accession>
<reference evidence="1 2" key="1">
    <citation type="journal article" date="2019" name="Sci. Rep.">
        <title>Orb-weaving spider Araneus ventricosus genome elucidates the spidroin gene catalogue.</title>
        <authorList>
            <person name="Kono N."/>
            <person name="Nakamura H."/>
            <person name="Ohtoshi R."/>
            <person name="Moran D.A.P."/>
            <person name="Shinohara A."/>
            <person name="Yoshida Y."/>
            <person name="Fujiwara M."/>
            <person name="Mori M."/>
            <person name="Tomita M."/>
            <person name="Arakawa K."/>
        </authorList>
    </citation>
    <scope>NUCLEOTIDE SEQUENCE [LARGE SCALE GENOMIC DNA]</scope>
</reference>
<evidence type="ECO:0000313" key="2">
    <source>
        <dbReference type="Proteomes" id="UP000499080"/>
    </source>
</evidence>
<proteinExistence type="predicted"/>
<name>A0A4Y2LP47_ARAVE</name>
<dbReference type="AlphaFoldDB" id="A0A4Y2LP47"/>
<dbReference type="Proteomes" id="UP000499080">
    <property type="component" value="Unassembled WGS sequence"/>
</dbReference>
<organism evidence="1 2">
    <name type="scientific">Araneus ventricosus</name>
    <name type="common">Orbweaver spider</name>
    <name type="synonym">Epeira ventricosa</name>
    <dbReference type="NCBI Taxonomy" id="182803"/>
    <lineage>
        <taxon>Eukaryota</taxon>
        <taxon>Metazoa</taxon>
        <taxon>Ecdysozoa</taxon>
        <taxon>Arthropoda</taxon>
        <taxon>Chelicerata</taxon>
        <taxon>Arachnida</taxon>
        <taxon>Araneae</taxon>
        <taxon>Araneomorphae</taxon>
        <taxon>Entelegynae</taxon>
        <taxon>Araneoidea</taxon>
        <taxon>Araneidae</taxon>
        <taxon>Araneus</taxon>
    </lineage>
</organism>
<sequence length="84" mass="9129">MACFPRVPSAVRIPIVEQEESMSVGLWASVVSRVIAVNSCTSKEGDGQTASVYRFTRALPIYLSPRAVGTMRPVEIPPTTVHEP</sequence>
<comment type="caution">
    <text evidence="1">The sequence shown here is derived from an EMBL/GenBank/DDBJ whole genome shotgun (WGS) entry which is preliminary data.</text>
</comment>
<evidence type="ECO:0000313" key="1">
    <source>
        <dbReference type="EMBL" id="GBN15137.1"/>
    </source>
</evidence>
<protein>
    <submittedName>
        <fullName evidence="1">Uncharacterized protein</fullName>
    </submittedName>
</protein>
<gene>
    <name evidence="1" type="ORF">AVEN_98203_1</name>
</gene>